<dbReference type="EMBL" id="VSSQ01011234">
    <property type="protein sequence ID" value="MPM46334.1"/>
    <property type="molecule type" value="Genomic_DNA"/>
</dbReference>
<feature type="transmembrane region" description="Helical" evidence="1">
    <location>
        <begin position="105"/>
        <end position="130"/>
    </location>
</feature>
<evidence type="ECO:0000313" key="2">
    <source>
        <dbReference type="EMBL" id="MPM46334.1"/>
    </source>
</evidence>
<feature type="transmembrane region" description="Helical" evidence="1">
    <location>
        <begin position="168"/>
        <end position="188"/>
    </location>
</feature>
<feature type="transmembrane region" description="Helical" evidence="1">
    <location>
        <begin position="136"/>
        <end position="156"/>
    </location>
</feature>
<dbReference type="GO" id="GO:0016780">
    <property type="term" value="F:phosphotransferase activity, for other substituted phosphate groups"/>
    <property type="evidence" value="ECO:0007669"/>
    <property type="project" value="InterPro"/>
</dbReference>
<dbReference type="Pfam" id="PF01066">
    <property type="entry name" value="CDP-OH_P_transf"/>
    <property type="match status" value="1"/>
</dbReference>
<organism evidence="2">
    <name type="scientific">bioreactor metagenome</name>
    <dbReference type="NCBI Taxonomy" id="1076179"/>
    <lineage>
        <taxon>unclassified sequences</taxon>
        <taxon>metagenomes</taxon>
        <taxon>ecological metagenomes</taxon>
    </lineage>
</organism>
<keyword evidence="1" id="KW-0812">Transmembrane</keyword>
<comment type="caution">
    <text evidence="2">The sequence shown here is derived from an EMBL/GenBank/DDBJ whole genome shotgun (WGS) entry which is preliminary data.</text>
</comment>
<evidence type="ECO:0008006" key="3">
    <source>
        <dbReference type="Google" id="ProtNLM"/>
    </source>
</evidence>
<evidence type="ECO:0000256" key="1">
    <source>
        <dbReference type="SAM" id="Phobius"/>
    </source>
</evidence>
<sequence>MKENNKTFDQALKIIAKDRERTNIMRKYEQNTIAYLVQHVPSFISSDILTGIGLSGNLILGLSFILGTFYSPYFLLIGIFGSIINWYGDSLDGRLAYYRKTPRKWYGFCLDMTVDWIGITVIGIGFIIYLGPQWVLIGYGFIVMYALEMIITLLRYKIINKYSIDSGLLGPTEVRIVICLVLVIEVIFNGTFVYFAALSTLILLISNIKDIISLLKLADLRDKQEHEEANNNI</sequence>
<dbReference type="InterPro" id="IPR043130">
    <property type="entry name" value="CDP-OH_PTrfase_TM_dom"/>
</dbReference>
<reference evidence="2" key="1">
    <citation type="submission" date="2019-08" db="EMBL/GenBank/DDBJ databases">
        <authorList>
            <person name="Kucharzyk K."/>
            <person name="Murdoch R.W."/>
            <person name="Higgins S."/>
            <person name="Loffler F."/>
        </authorList>
    </citation>
    <scope>NUCLEOTIDE SEQUENCE</scope>
</reference>
<dbReference type="AlphaFoldDB" id="A0A645A9C0"/>
<dbReference type="GO" id="GO:0008654">
    <property type="term" value="P:phospholipid biosynthetic process"/>
    <property type="evidence" value="ECO:0007669"/>
    <property type="project" value="InterPro"/>
</dbReference>
<proteinExistence type="predicted"/>
<dbReference type="Gene3D" id="1.20.120.1760">
    <property type="match status" value="1"/>
</dbReference>
<gene>
    <name evidence="2" type="ORF">SDC9_93032</name>
</gene>
<keyword evidence="1" id="KW-1133">Transmembrane helix</keyword>
<dbReference type="GO" id="GO:0016020">
    <property type="term" value="C:membrane"/>
    <property type="evidence" value="ECO:0007669"/>
    <property type="project" value="InterPro"/>
</dbReference>
<accession>A0A645A9C0</accession>
<dbReference type="InterPro" id="IPR000462">
    <property type="entry name" value="CDP-OH_P_trans"/>
</dbReference>
<name>A0A645A9C0_9ZZZZ</name>
<protein>
    <recommendedName>
        <fullName evidence="3">CDP-alcohol phosphatidyltransferase</fullName>
    </recommendedName>
</protein>
<feature type="transmembrane region" description="Helical" evidence="1">
    <location>
        <begin position="58"/>
        <end position="84"/>
    </location>
</feature>
<keyword evidence="1" id="KW-0472">Membrane</keyword>